<proteinExistence type="predicted"/>
<keyword evidence="3" id="KW-0255">Endonuclease</keyword>
<dbReference type="InterPro" id="IPR007560">
    <property type="entry name" value="Restrct_endonuc_IV_Mrr"/>
</dbReference>
<feature type="transmembrane region" description="Helical" evidence="1">
    <location>
        <begin position="12"/>
        <end position="29"/>
    </location>
</feature>
<comment type="caution">
    <text evidence="3">The sequence shown here is derived from an EMBL/GenBank/DDBJ whole genome shotgun (WGS) entry which is preliminary data.</text>
</comment>
<keyword evidence="1" id="KW-0812">Transmembrane</keyword>
<protein>
    <submittedName>
        <fullName evidence="3">Restriction endonuclease</fullName>
    </submittedName>
</protein>
<dbReference type="PANTHER" id="PTHR30015">
    <property type="entry name" value="MRR RESTRICTION SYSTEM PROTEIN"/>
    <property type="match status" value="1"/>
</dbReference>
<keyword evidence="3" id="KW-0378">Hydrolase</keyword>
<dbReference type="InterPro" id="IPR052906">
    <property type="entry name" value="Type_IV_Methyl-Rstrct_Enzyme"/>
</dbReference>
<organism evidence="3 4">
    <name type="scientific">Allonocardiopsis opalescens</name>
    <dbReference type="NCBI Taxonomy" id="1144618"/>
    <lineage>
        <taxon>Bacteria</taxon>
        <taxon>Bacillati</taxon>
        <taxon>Actinomycetota</taxon>
        <taxon>Actinomycetes</taxon>
        <taxon>Streptosporangiales</taxon>
        <taxon>Allonocardiopsis</taxon>
    </lineage>
</organism>
<evidence type="ECO:0000256" key="1">
    <source>
        <dbReference type="SAM" id="Phobius"/>
    </source>
</evidence>
<reference evidence="3 4" key="1">
    <citation type="submission" date="2018-03" db="EMBL/GenBank/DDBJ databases">
        <title>Genomic Encyclopedia of Archaeal and Bacterial Type Strains, Phase II (KMG-II): from individual species to whole genera.</title>
        <authorList>
            <person name="Goeker M."/>
        </authorList>
    </citation>
    <scope>NUCLEOTIDE SEQUENCE [LARGE SCALE GENOMIC DNA]</scope>
    <source>
        <strain evidence="3 4">DSM 45601</strain>
    </source>
</reference>
<dbReference type="SUPFAM" id="SSF52980">
    <property type="entry name" value="Restriction endonuclease-like"/>
    <property type="match status" value="1"/>
</dbReference>
<dbReference type="InterPro" id="IPR011335">
    <property type="entry name" value="Restrct_endonuc-II-like"/>
</dbReference>
<dbReference type="Gene3D" id="3.40.1350.10">
    <property type="match status" value="1"/>
</dbReference>
<keyword evidence="1" id="KW-1133">Transmembrane helix</keyword>
<dbReference type="GO" id="GO:0003677">
    <property type="term" value="F:DNA binding"/>
    <property type="evidence" value="ECO:0007669"/>
    <property type="project" value="InterPro"/>
</dbReference>
<gene>
    <name evidence="3" type="ORF">CLV72_1011344</name>
</gene>
<evidence type="ECO:0000313" key="4">
    <source>
        <dbReference type="Proteomes" id="UP000237846"/>
    </source>
</evidence>
<accession>A0A2T0QFN5</accession>
<evidence type="ECO:0000259" key="2">
    <source>
        <dbReference type="Pfam" id="PF04471"/>
    </source>
</evidence>
<sequence>MPEDLRSALPRAALLMAAAVLALVWLNRLTIMENWAMLTTSSIAALLPLLVIASFVLSNRAKRREIRQRTGERLARFGSLPGPQFAELIALLLERDGYRRVYVECTRDAEIRIVARSPGGARVFVHCQYRSGPVSREAIADFARTLRRGGAVGVFATEDEFTGEARLAAVGVPVMLVDGLALERWAQDTPLHQTV</sequence>
<feature type="transmembrane region" description="Helical" evidence="1">
    <location>
        <begin position="35"/>
        <end position="57"/>
    </location>
</feature>
<name>A0A2T0QFN5_9ACTN</name>
<dbReference type="GO" id="GO:0009307">
    <property type="term" value="P:DNA restriction-modification system"/>
    <property type="evidence" value="ECO:0007669"/>
    <property type="project" value="InterPro"/>
</dbReference>
<dbReference type="AlphaFoldDB" id="A0A2T0QFN5"/>
<dbReference type="Proteomes" id="UP000237846">
    <property type="component" value="Unassembled WGS sequence"/>
</dbReference>
<keyword evidence="3" id="KW-0540">Nuclease</keyword>
<dbReference type="InterPro" id="IPR011856">
    <property type="entry name" value="tRNA_endonuc-like_dom_sf"/>
</dbReference>
<dbReference type="PANTHER" id="PTHR30015:SF7">
    <property type="entry name" value="TYPE IV METHYL-DIRECTED RESTRICTION ENZYME ECOKMRR"/>
    <property type="match status" value="1"/>
</dbReference>
<keyword evidence="1" id="KW-0472">Membrane</keyword>
<dbReference type="Pfam" id="PF04471">
    <property type="entry name" value="Mrr_cat"/>
    <property type="match status" value="1"/>
</dbReference>
<feature type="domain" description="Restriction endonuclease type IV Mrr" evidence="2">
    <location>
        <begin position="80"/>
        <end position="185"/>
    </location>
</feature>
<dbReference type="EMBL" id="PVZC01000001">
    <property type="protein sequence ID" value="PRY02739.1"/>
    <property type="molecule type" value="Genomic_DNA"/>
</dbReference>
<keyword evidence="4" id="KW-1185">Reference proteome</keyword>
<evidence type="ECO:0000313" key="3">
    <source>
        <dbReference type="EMBL" id="PRY02739.1"/>
    </source>
</evidence>
<dbReference type="RefSeq" id="WP_170140894.1">
    <property type="nucleotide sequence ID" value="NZ_PVZC01000001.1"/>
</dbReference>
<dbReference type="GO" id="GO:0015666">
    <property type="term" value="F:restriction endodeoxyribonuclease activity"/>
    <property type="evidence" value="ECO:0007669"/>
    <property type="project" value="TreeGrafter"/>
</dbReference>